<evidence type="ECO:0000256" key="1">
    <source>
        <dbReference type="SAM" id="Phobius"/>
    </source>
</evidence>
<feature type="transmembrane region" description="Helical" evidence="1">
    <location>
        <begin position="108"/>
        <end position="127"/>
    </location>
</feature>
<keyword evidence="1" id="KW-0812">Transmembrane</keyword>
<dbReference type="Proteomes" id="UP000095350">
    <property type="component" value="Unassembled WGS sequence"/>
</dbReference>
<protein>
    <submittedName>
        <fullName evidence="2">Uncharacterized protein</fullName>
    </submittedName>
</protein>
<organism evidence="2 3">
    <name type="scientific">Roseburia intestinalis</name>
    <dbReference type="NCBI Taxonomy" id="166486"/>
    <lineage>
        <taxon>Bacteria</taxon>
        <taxon>Bacillati</taxon>
        <taxon>Bacillota</taxon>
        <taxon>Clostridia</taxon>
        <taxon>Lachnospirales</taxon>
        <taxon>Lachnospiraceae</taxon>
        <taxon>Roseburia</taxon>
    </lineage>
</organism>
<proteinExistence type="predicted"/>
<dbReference type="EMBL" id="CYXZ01000001">
    <property type="protein sequence ID" value="CUM72505.1"/>
    <property type="molecule type" value="Genomic_DNA"/>
</dbReference>
<gene>
    <name evidence="2" type="ORF">ERS852572_00162</name>
</gene>
<evidence type="ECO:0000313" key="2">
    <source>
        <dbReference type="EMBL" id="CUM72505.1"/>
    </source>
</evidence>
<keyword evidence="1" id="KW-0472">Membrane</keyword>
<reference evidence="2 3" key="1">
    <citation type="submission" date="2015-09" db="EMBL/GenBank/DDBJ databases">
        <authorList>
            <consortium name="Pathogen Informatics"/>
        </authorList>
    </citation>
    <scope>NUCLEOTIDE SEQUENCE [LARGE SCALE GENOMIC DNA]</scope>
    <source>
        <strain evidence="2 3">2789STDY5834960</strain>
    </source>
</reference>
<accession>A0A173R3X0</accession>
<sequence length="136" mass="15096">MFFPSFFNLVKIQRVKSSSLCAENSTIFPLFLTVLYIFERLSTSSSTKIKCVAGATCVRYSARSSQELLKNPLSSINITLRSAKKGSVSARSITSFGLIFFPSNVVKFMLSSGAAIAFFNLSLYCFFKYASVPYSR</sequence>
<dbReference type="AlphaFoldDB" id="A0A173R3X0"/>
<evidence type="ECO:0000313" key="3">
    <source>
        <dbReference type="Proteomes" id="UP000095350"/>
    </source>
</evidence>
<keyword evidence="1" id="KW-1133">Transmembrane helix</keyword>
<dbReference type="PaxDb" id="166486-ERS852572_00162"/>
<name>A0A173R3X0_9FIRM</name>